<dbReference type="Gene3D" id="3.40.50.12780">
    <property type="entry name" value="N-terminal domain of ligase-like"/>
    <property type="match status" value="1"/>
</dbReference>
<accession>M1I4H0</accession>
<sequence length="550" mass="61949">MIKGIPSTVNDEWQLNLHKVIEYASKVHGEREIISDRRFQGGVLHNLNYRKIFHRISSFTNSLEKELNTKAGDIIGILGWNDHRYFESFFTVPSLGAVLLELNIRLHPADLLYILKHTRAKGLLVDDSLLPLAEALSKEYNFDYTIIMSDKPFEEIKTNIRNAFGYEELVKSGSPNRKFEEVDEKSTAFAAFTTGTTGLPKGVFYSHRSVVLHALNISRDLKPSDVILQAVPFFHVHGWGTQFAGAITGCKQIFPGRPTVDSMVEHILNHKVTRTAAVPTVVLELLRRIETMDPKPNLAGLRLGIGGAEPPSALVSALAKHGIETGQGYGATETGPVVVAAVAKPEFEQLPVEEKFKRLKQGLILFGVEVKVVDPVSGEELPWDGKSVGEIWFRGPWIARSYYNDPRSAESFTSDGWWKSKDLGVIDELGYVKLVDRLKDVVKSGGEWISSIDLENFLMAHPYVREASVVGVPHPKWGERPLAVVSLKPEYQSKDKEEVKKSLLDHLSKRFAKWQLPDDIVFVDEIPKTSVGKFRKEELRNKYKDYYMKQ</sequence>
<dbReference type="RefSeq" id="WP_011277965.1">
    <property type="nucleotide sequence ID" value="NC_020246.1"/>
</dbReference>
<dbReference type="GeneID" id="14551617"/>
<dbReference type="HOGENOM" id="CLU_000022_59_5_2"/>
<dbReference type="FunFam" id="3.30.300.30:FF:000008">
    <property type="entry name" value="2,3-dihydroxybenzoate-AMP ligase"/>
    <property type="match status" value="1"/>
</dbReference>
<keyword evidence="4" id="KW-0443">Lipid metabolism</keyword>
<organism evidence="8">
    <name type="scientific">Sulfolobus acidocaldarius N8</name>
    <dbReference type="NCBI Taxonomy" id="1028566"/>
    <lineage>
        <taxon>Archaea</taxon>
        <taxon>Thermoproteota</taxon>
        <taxon>Thermoprotei</taxon>
        <taxon>Sulfolobales</taxon>
        <taxon>Sulfolobaceae</taxon>
        <taxon>Sulfolobus</taxon>
    </lineage>
</organism>
<evidence type="ECO:0000259" key="6">
    <source>
        <dbReference type="Pfam" id="PF13193"/>
    </source>
</evidence>
<evidence type="ECO:0000256" key="4">
    <source>
        <dbReference type="ARBA" id="ARBA00023098"/>
    </source>
</evidence>
<dbReference type="InterPro" id="IPR000873">
    <property type="entry name" value="AMP-dep_synth/lig_dom"/>
</dbReference>
<feature type="domain" description="AMP-binding enzyme C-terminal" evidence="6">
    <location>
        <begin position="454"/>
        <end position="533"/>
    </location>
</feature>
<dbReference type="SUPFAM" id="SSF56801">
    <property type="entry name" value="Acetyl-CoA synthetase-like"/>
    <property type="match status" value="1"/>
</dbReference>
<dbReference type="PATRIC" id="fig|1028566.6.peg.1067"/>
<keyword evidence="2 7" id="KW-0436">Ligase</keyword>
<evidence type="ECO:0000256" key="2">
    <source>
        <dbReference type="ARBA" id="ARBA00022598"/>
    </source>
</evidence>
<dbReference type="GO" id="GO:0006631">
    <property type="term" value="P:fatty acid metabolic process"/>
    <property type="evidence" value="ECO:0007669"/>
    <property type="project" value="UniProtKB-KW"/>
</dbReference>
<feature type="domain" description="AMP-dependent synthetase/ligase" evidence="5">
    <location>
        <begin position="29"/>
        <end position="403"/>
    </location>
</feature>
<dbReference type="EMBL" id="CP002817">
    <property type="protein sequence ID" value="AGE71048.1"/>
    <property type="molecule type" value="Genomic_DNA"/>
</dbReference>
<keyword evidence="3" id="KW-0276">Fatty acid metabolism</keyword>
<dbReference type="InterPro" id="IPR025110">
    <property type="entry name" value="AMP-bd_C"/>
</dbReference>
<dbReference type="AlphaFoldDB" id="M1I4H0"/>
<dbReference type="PANTHER" id="PTHR43859:SF4">
    <property type="entry name" value="BUTANOATE--COA LIGASE AAE1-RELATED"/>
    <property type="match status" value="1"/>
</dbReference>
<evidence type="ECO:0000256" key="1">
    <source>
        <dbReference type="ARBA" id="ARBA00006432"/>
    </source>
</evidence>
<name>M1I4H0_9CREN</name>
<dbReference type="InterPro" id="IPR042099">
    <property type="entry name" value="ANL_N_sf"/>
</dbReference>
<dbReference type="GO" id="GO:0016874">
    <property type="term" value="F:ligase activity"/>
    <property type="evidence" value="ECO:0007669"/>
    <property type="project" value="UniProtKB-KW"/>
</dbReference>
<proteinExistence type="inferred from homology"/>
<dbReference type="InterPro" id="IPR045851">
    <property type="entry name" value="AMP-bd_C_sf"/>
</dbReference>
<dbReference type="Pfam" id="PF00501">
    <property type="entry name" value="AMP-binding"/>
    <property type="match status" value="1"/>
</dbReference>
<dbReference type="Proteomes" id="UP000011281">
    <property type="component" value="Chromosome"/>
</dbReference>
<dbReference type="Pfam" id="PF13193">
    <property type="entry name" value="AMP-binding_C"/>
    <property type="match status" value="1"/>
</dbReference>
<comment type="similarity">
    <text evidence="1">Belongs to the ATP-dependent AMP-binding enzyme family.</text>
</comment>
<evidence type="ECO:0000313" key="8">
    <source>
        <dbReference type="Proteomes" id="UP000011281"/>
    </source>
</evidence>
<gene>
    <name evidence="7" type="ORF">SacN8_05405</name>
</gene>
<dbReference type="PANTHER" id="PTHR43859">
    <property type="entry name" value="ACYL-ACTIVATING ENZYME"/>
    <property type="match status" value="1"/>
</dbReference>
<dbReference type="Gene3D" id="3.30.300.30">
    <property type="match status" value="1"/>
</dbReference>
<evidence type="ECO:0000259" key="5">
    <source>
        <dbReference type="Pfam" id="PF00501"/>
    </source>
</evidence>
<protein>
    <submittedName>
        <fullName evidence="7">Medium-chain-fatty-acid-CoA ligase</fullName>
    </submittedName>
</protein>
<evidence type="ECO:0000313" key="7">
    <source>
        <dbReference type="EMBL" id="AGE71048.1"/>
    </source>
</evidence>
<dbReference type="NCBIfam" id="NF004837">
    <property type="entry name" value="PRK06187.1"/>
    <property type="match status" value="1"/>
</dbReference>
<dbReference type="KEGG" id="sacn:SacN8_05405"/>
<evidence type="ECO:0000256" key="3">
    <source>
        <dbReference type="ARBA" id="ARBA00022832"/>
    </source>
</evidence>
<reference evidence="7 8" key="1">
    <citation type="journal article" date="2012" name="ISME J.">
        <title>Genomic evidence of rapid, global-scale gene flow in a Sulfolobus species.</title>
        <authorList>
            <person name="Mao D."/>
            <person name="Grogan D."/>
        </authorList>
    </citation>
    <scope>NUCLEOTIDE SEQUENCE [LARGE SCALE GENOMIC DNA]</scope>
    <source>
        <strain evidence="7 8">N8</strain>
    </source>
</reference>